<accession>A0A918TC36</accession>
<dbReference type="EMBL" id="BMVB01000003">
    <property type="protein sequence ID" value="GHC39879.1"/>
    <property type="molecule type" value="Genomic_DNA"/>
</dbReference>
<reference evidence="1" key="1">
    <citation type="journal article" date="2014" name="Int. J. Syst. Evol. Microbiol.">
        <title>Complete genome sequence of Corynebacterium casei LMG S-19264T (=DSM 44701T), isolated from a smear-ripened cheese.</title>
        <authorList>
            <consortium name="US DOE Joint Genome Institute (JGI-PGF)"/>
            <person name="Walter F."/>
            <person name="Albersmeier A."/>
            <person name="Kalinowski J."/>
            <person name="Ruckert C."/>
        </authorList>
    </citation>
    <scope>NUCLEOTIDE SEQUENCE</scope>
    <source>
        <strain evidence="1">JCM 4633</strain>
    </source>
</reference>
<reference evidence="1" key="2">
    <citation type="submission" date="2020-09" db="EMBL/GenBank/DDBJ databases">
        <authorList>
            <person name="Sun Q."/>
            <person name="Ohkuma M."/>
        </authorList>
    </citation>
    <scope>NUCLEOTIDE SEQUENCE</scope>
    <source>
        <strain evidence="1">JCM 4633</strain>
    </source>
</reference>
<evidence type="ECO:0000313" key="2">
    <source>
        <dbReference type="Proteomes" id="UP000646244"/>
    </source>
</evidence>
<name>A0A918TC36_STRCJ</name>
<evidence type="ECO:0000313" key="1">
    <source>
        <dbReference type="EMBL" id="GHC39879.1"/>
    </source>
</evidence>
<dbReference type="Proteomes" id="UP000646244">
    <property type="component" value="Unassembled WGS sequence"/>
</dbReference>
<proteinExistence type="predicted"/>
<gene>
    <name evidence="1" type="ORF">GCM10010507_12320</name>
</gene>
<organism evidence="1 2">
    <name type="scientific">Streptomyces cinnamoneus</name>
    <name type="common">Streptoverticillium cinnamoneum</name>
    <dbReference type="NCBI Taxonomy" id="53446"/>
    <lineage>
        <taxon>Bacteria</taxon>
        <taxon>Bacillati</taxon>
        <taxon>Actinomycetota</taxon>
        <taxon>Actinomycetes</taxon>
        <taxon>Kitasatosporales</taxon>
        <taxon>Streptomycetaceae</taxon>
        <taxon>Streptomyces</taxon>
        <taxon>Streptomyces cinnamoneus group</taxon>
    </lineage>
</organism>
<comment type="caution">
    <text evidence="1">The sequence shown here is derived from an EMBL/GenBank/DDBJ whole genome shotgun (WGS) entry which is preliminary data.</text>
</comment>
<sequence length="64" mass="6796">MYTFCPAYTNEPATVSHTATRTRNPAGAGRAGRSSVRRIKVIRAVGSTLMEAMLSGSGADHFLP</sequence>
<protein>
    <submittedName>
        <fullName evidence="1">Uncharacterized protein</fullName>
    </submittedName>
</protein>
<dbReference type="AlphaFoldDB" id="A0A918TC36"/>